<keyword evidence="5 6" id="KW-0472">Membrane</keyword>
<dbReference type="GO" id="GO:0005886">
    <property type="term" value="C:plasma membrane"/>
    <property type="evidence" value="ECO:0007669"/>
    <property type="project" value="UniProtKB-SubCell"/>
</dbReference>
<protein>
    <recommendedName>
        <fullName evidence="6">TVP38/TMEM64 family membrane protein</fullName>
    </recommendedName>
</protein>
<evidence type="ECO:0000256" key="6">
    <source>
        <dbReference type="RuleBase" id="RU366058"/>
    </source>
</evidence>
<dbReference type="AlphaFoldDB" id="A0A0L6U5V1"/>
<dbReference type="RefSeq" id="WP_050738930.1">
    <property type="nucleotide sequence ID" value="NZ_LGYO01000007.1"/>
</dbReference>
<reference evidence="9" key="1">
    <citation type="submission" date="2015-07" db="EMBL/GenBank/DDBJ databases">
        <title>Draft genome sequence of Acetobacterium bakii DSM 8293, a potential psychrophilic chemical producer through syngas fermentation.</title>
        <authorList>
            <person name="Song Y."/>
            <person name="Hwang S."/>
            <person name="Cho B.-K."/>
        </authorList>
    </citation>
    <scope>NUCLEOTIDE SEQUENCE [LARGE SCALE GENOMIC DNA]</scope>
    <source>
        <strain evidence="9">DSM 8239</strain>
    </source>
</reference>
<feature type="transmembrane region" description="Helical" evidence="6">
    <location>
        <begin position="105"/>
        <end position="127"/>
    </location>
</feature>
<sequence length="213" mass="23633">MEIFSTLETVQAFLLQFGVWTPLAFFVLQLLQIIIAPIPGGTVGLVGGAIFGTFWGFLLSMSGTLIGSALVFVLSKRFGRPFVEKFASPKIMDKYDNIKESKLNAVLFGIFLFPLFPDDILCFIAGLSPMKFKTFLIIVILGRSPSVFLNTMVGAGVMADNPTQFIVAIGLYAVFVLVLYLNRKRLDTFIHHSKKENKLSPDQPTNKSTNRSR</sequence>
<accession>A0A0L6U5V1</accession>
<proteinExistence type="inferred from homology"/>
<evidence type="ECO:0000259" key="7">
    <source>
        <dbReference type="Pfam" id="PF09335"/>
    </source>
</evidence>
<dbReference type="InterPro" id="IPR032816">
    <property type="entry name" value="VTT_dom"/>
</dbReference>
<keyword evidence="3 6" id="KW-0812">Transmembrane</keyword>
<feature type="domain" description="VTT" evidence="7">
    <location>
        <begin position="38"/>
        <end position="155"/>
    </location>
</feature>
<evidence type="ECO:0000256" key="3">
    <source>
        <dbReference type="ARBA" id="ARBA00022692"/>
    </source>
</evidence>
<keyword evidence="9" id="KW-1185">Reference proteome</keyword>
<comment type="similarity">
    <text evidence="6">Belongs to the TVP38/TMEM64 family.</text>
</comment>
<dbReference type="EMBL" id="LGYO01000007">
    <property type="protein sequence ID" value="KNZ43185.1"/>
    <property type="molecule type" value="Genomic_DNA"/>
</dbReference>
<organism evidence="8 9">
    <name type="scientific">Acetobacterium bakii</name>
    <dbReference type="NCBI Taxonomy" id="52689"/>
    <lineage>
        <taxon>Bacteria</taxon>
        <taxon>Bacillati</taxon>
        <taxon>Bacillota</taxon>
        <taxon>Clostridia</taxon>
        <taxon>Eubacteriales</taxon>
        <taxon>Eubacteriaceae</taxon>
        <taxon>Acetobacterium</taxon>
    </lineage>
</organism>
<evidence type="ECO:0000256" key="4">
    <source>
        <dbReference type="ARBA" id="ARBA00022989"/>
    </source>
</evidence>
<evidence type="ECO:0000256" key="1">
    <source>
        <dbReference type="ARBA" id="ARBA00004651"/>
    </source>
</evidence>
<name>A0A0L6U5V1_9FIRM</name>
<dbReference type="InterPro" id="IPR015414">
    <property type="entry name" value="TMEM64"/>
</dbReference>
<gene>
    <name evidence="8" type="ORF">AKG39_03310</name>
</gene>
<dbReference type="PANTHER" id="PTHR12677">
    <property type="entry name" value="GOLGI APPARATUS MEMBRANE PROTEIN TVP38-RELATED"/>
    <property type="match status" value="1"/>
</dbReference>
<evidence type="ECO:0000313" key="8">
    <source>
        <dbReference type="EMBL" id="KNZ43185.1"/>
    </source>
</evidence>
<evidence type="ECO:0000256" key="5">
    <source>
        <dbReference type="ARBA" id="ARBA00023136"/>
    </source>
</evidence>
<dbReference type="Pfam" id="PF09335">
    <property type="entry name" value="VTT_dom"/>
    <property type="match status" value="1"/>
</dbReference>
<feature type="transmembrane region" description="Helical" evidence="6">
    <location>
        <begin position="165"/>
        <end position="182"/>
    </location>
</feature>
<keyword evidence="2 6" id="KW-1003">Cell membrane</keyword>
<dbReference type="STRING" id="52689.AKG39_03310"/>
<dbReference type="Proteomes" id="UP000036873">
    <property type="component" value="Unassembled WGS sequence"/>
</dbReference>
<feature type="transmembrane region" description="Helical" evidence="6">
    <location>
        <begin position="43"/>
        <end position="74"/>
    </location>
</feature>
<dbReference type="PANTHER" id="PTHR12677:SF49">
    <property type="entry name" value="TVP38_TMEM64 FAMILY MEMBRANE PROTEIN"/>
    <property type="match status" value="1"/>
</dbReference>
<dbReference type="OrthoDB" id="371137at2"/>
<evidence type="ECO:0000313" key="9">
    <source>
        <dbReference type="Proteomes" id="UP000036873"/>
    </source>
</evidence>
<comment type="caution">
    <text evidence="8">The sequence shown here is derived from an EMBL/GenBank/DDBJ whole genome shotgun (WGS) entry which is preliminary data.</text>
</comment>
<evidence type="ECO:0000256" key="2">
    <source>
        <dbReference type="ARBA" id="ARBA00022475"/>
    </source>
</evidence>
<keyword evidence="4 6" id="KW-1133">Transmembrane helix</keyword>
<comment type="subcellular location">
    <subcellularLocation>
        <location evidence="1 6">Cell membrane</location>
        <topology evidence="1 6">Multi-pass membrane protein</topology>
    </subcellularLocation>
</comment>
<feature type="transmembrane region" description="Helical" evidence="6">
    <location>
        <begin position="12"/>
        <end position="31"/>
    </location>
</feature>
<comment type="caution">
    <text evidence="6">Lacks conserved residue(s) required for the propagation of feature annotation.</text>
</comment>